<gene>
    <name evidence="8" type="ORF">S06H3_03792</name>
</gene>
<evidence type="ECO:0000313" key="8">
    <source>
        <dbReference type="EMBL" id="GAH94147.1"/>
    </source>
</evidence>
<dbReference type="InterPro" id="IPR050407">
    <property type="entry name" value="Geranylgeranyl_reductase"/>
</dbReference>
<keyword evidence="6" id="KW-1208">Phospholipid metabolism</keyword>
<evidence type="ECO:0000259" key="7">
    <source>
        <dbReference type="Pfam" id="PF22578"/>
    </source>
</evidence>
<evidence type="ECO:0000256" key="6">
    <source>
        <dbReference type="ARBA" id="ARBA00023264"/>
    </source>
</evidence>
<dbReference type="AlphaFoldDB" id="X1JJA1"/>
<keyword evidence="5" id="KW-0594">Phospholipid biosynthesis</keyword>
<accession>X1JJA1</accession>
<name>X1JJA1_9ZZZZ</name>
<evidence type="ECO:0000256" key="1">
    <source>
        <dbReference type="ARBA" id="ARBA00022516"/>
    </source>
</evidence>
<comment type="caution">
    <text evidence="8">The sequence shown here is derived from an EMBL/GenBank/DDBJ whole genome shotgun (WGS) entry which is preliminary data.</text>
</comment>
<proteinExistence type="predicted"/>
<dbReference type="InterPro" id="IPR036188">
    <property type="entry name" value="FAD/NAD-bd_sf"/>
</dbReference>
<feature type="domain" description="Digeranylgeranylglycerophospholipid reductase catalytic" evidence="7">
    <location>
        <begin position="97"/>
        <end position="156"/>
    </location>
</feature>
<dbReference type="PANTHER" id="PTHR42685:SF18">
    <property type="entry name" value="DIGERANYLGERANYLGLYCEROPHOSPHOLIPID REDUCTASE"/>
    <property type="match status" value="1"/>
</dbReference>
<organism evidence="8">
    <name type="scientific">marine sediment metagenome</name>
    <dbReference type="NCBI Taxonomy" id="412755"/>
    <lineage>
        <taxon>unclassified sequences</taxon>
        <taxon>metagenomes</taxon>
        <taxon>ecological metagenomes</taxon>
    </lineage>
</organism>
<feature type="non-terminal residue" evidence="8">
    <location>
        <position position="1"/>
    </location>
</feature>
<keyword evidence="3" id="KW-0560">Oxidoreductase</keyword>
<sequence>GSIIRGPDGDEFKVEFPECGWILNRKIFDPALANMAEARGAVIKTSARAINIENNEVIVNESGEKKRYKFKFLIGADGIASNVGKWMGINTRLNLNDIVVCAQYLIEGINIESHYTYLIIGEEYAPGGYAWIFPKSDNSANIGLGIAPTKTKKKKMENGRRRGTS</sequence>
<keyword evidence="4" id="KW-0443">Lipid metabolism</keyword>
<keyword evidence="1" id="KW-0444">Lipid biosynthesis</keyword>
<dbReference type="SUPFAM" id="SSF51905">
    <property type="entry name" value="FAD/NAD(P)-binding domain"/>
    <property type="match status" value="1"/>
</dbReference>
<dbReference type="GO" id="GO:0008654">
    <property type="term" value="P:phospholipid biosynthetic process"/>
    <property type="evidence" value="ECO:0007669"/>
    <property type="project" value="UniProtKB-KW"/>
</dbReference>
<evidence type="ECO:0000256" key="3">
    <source>
        <dbReference type="ARBA" id="ARBA00023002"/>
    </source>
</evidence>
<evidence type="ECO:0000256" key="2">
    <source>
        <dbReference type="ARBA" id="ARBA00022630"/>
    </source>
</evidence>
<dbReference type="PANTHER" id="PTHR42685">
    <property type="entry name" value="GERANYLGERANYL DIPHOSPHATE REDUCTASE"/>
    <property type="match status" value="1"/>
</dbReference>
<evidence type="ECO:0000256" key="4">
    <source>
        <dbReference type="ARBA" id="ARBA00023098"/>
    </source>
</evidence>
<dbReference type="GO" id="GO:0016491">
    <property type="term" value="F:oxidoreductase activity"/>
    <property type="evidence" value="ECO:0007669"/>
    <property type="project" value="UniProtKB-KW"/>
</dbReference>
<reference evidence="8" key="1">
    <citation type="journal article" date="2014" name="Front. Microbiol.">
        <title>High frequency of phylogenetically diverse reductive dehalogenase-homologous genes in deep subseafloor sedimentary metagenomes.</title>
        <authorList>
            <person name="Kawai M."/>
            <person name="Futagami T."/>
            <person name="Toyoda A."/>
            <person name="Takaki Y."/>
            <person name="Nishi S."/>
            <person name="Hori S."/>
            <person name="Arai W."/>
            <person name="Tsubouchi T."/>
            <person name="Morono Y."/>
            <person name="Uchiyama I."/>
            <person name="Ito T."/>
            <person name="Fujiyama A."/>
            <person name="Inagaki F."/>
            <person name="Takami H."/>
        </authorList>
    </citation>
    <scope>NUCLEOTIDE SEQUENCE</scope>
    <source>
        <strain evidence="8">Expedition CK06-06</strain>
    </source>
</reference>
<keyword evidence="2" id="KW-0285">Flavoprotein</keyword>
<dbReference type="Gene3D" id="3.50.50.60">
    <property type="entry name" value="FAD/NAD(P)-binding domain"/>
    <property type="match status" value="1"/>
</dbReference>
<protein>
    <recommendedName>
        <fullName evidence="7">Digeranylgeranylglycerophospholipid reductase catalytic domain-containing protein</fullName>
    </recommendedName>
</protein>
<dbReference type="Pfam" id="PF22578">
    <property type="entry name" value="GGR_cat"/>
    <property type="match status" value="1"/>
</dbReference>
<dbReference type="EMBL" id="BARV01001273">
    <property type="protein sequence ID" value="GAH94147.1"/>
    <property type="molecule type" value="Genomic_DNA"/>
</dbReference>
<dbReference type="InterPro" id="IPR054715">
    <property type="entry name" value="GGR_cat"/>
</dbReference>
<evidence type="ECO:0000256" key="5">
    <source>
        <dbReference type="ARBA" id="ARBA00023209"/>
    </source>
</evidence>